<keyword evidence="3" id="KW-0186">Copper</keyword>
<reference evidence="5 6" key="1">
    <citation type="submission" date="2024-01" db="EMBL/GenBank/DDBJ databases">
        <title>Seven novel Bacillus-like species.</title>
        <authorList>
            <person name="Liu G."/>
        </authorList>
    </citation>
    <scope>NUCLEOTIDE SEQUENCE [LARGE SCALE GENOMIC DNA]</scope>
    <source>
        <strain evidence="5 6">FJAT-53711</strain>
    </source>
</reference>
<evidence type="ECO:0000256" key="1">
    <source>
        <dbReference type="ARBA" id="ARBA00010457"/>
    </source>
</evidence>
<name>A0ABU8FW57_9BACI</name>
<dbReference type="InterPro" id="IPR036423">
    <property type="entry name" value="SOD-like_Cu/Zn_dom_sf"/>
</dbReference>
<comment type="function">
    <text evidence="2">Destroys radicals which are normally produced within the cells and which are toxic to biological systems. May play a role in favoring mycobacterial survival in phagocytes.</text>
</comment>
<dbReference type="Proteomes" id="UP001367922">
    <property type="component" value="Unassembled WGS sequence"/>
</dbReference>
<dbReference type="PANTHER" id="PTHR10003">
    <property type="entry name" value="SUPEROXIDE DISMUTASE CU-ZN -RELATED"/>
    <property type="match status" value="1"/>
</dbReference>
<dbReference type="EC" id="1.15.1.1" evidence="3"/>
<dbReference type="InterPro" id="IPR024134">
    <property type="entry name" value="SOD_Cu/Zn_/chaperone"/>
</dbReference>
<comment type="caution">
    <text evidence="5">The sequence shown here is derived from an EMBL/GenBank/DDBJ whole genome shotgun (WGS) entry which is preliminary data.</text>
</comment>
<organism evidence="5 6">
    <name type="scientific">Bacillus yunxiaonensis</name>
    <dbReference type="NCBI Taxonomy" id="3127665"/>
    <lineage>
        <taxon>Bacteria</taxon>
        <taxon>Bacillati</taxon>
        <taxon>Bacillota</taxon>
        <taxon>Bacilli</taxon>
        <taxon>Bacillales</taxon>
        <taxon>Bacillaceae</taxon>
        <taxon>Bacillus</taxon>
    </lineage>
</organism>
<comment type="cofactor">
    <cofactor evidence="3">
        <name>Cu cation</name>
        <dbReference type="ChEBI" id="CHEBI:23378"/>
    </cofactor>
    <text evidence="3">Binds 1 copper ion per subunit.</text>
</comment>
<evidence type="ECO:0000256" key="3">
    <source>
        <dbReference type="RuleBase" id="RU000393"/>
    </source>
</evidence>
<gene>
    <name evidence="5" type="ORF">WAX78_12010</name>
</gene>
<dbReference type="InterPro" id="IPR018152">
    <property type="entry name" value="SOD_Cu/Zn_BS"/>
</dbReference>
<dbReference type="Pfam" id="PF00080">
    <property type="entry name" value="Sod_Cu"/>
    <property type="match status" value="1"/>
</dbReference>
<dbReference type="SUPFAM" id="SSF49329">
    <property type="entry name" value="Cu,Zn superoxide dismutase-like"/>
    <property type="match status" value="1"/>
</dbReference>
<keyword evidence="3" id="KW-0560">Oxidoreductase</keyword>
<dbReference type="PROSITE" id="PS51257">
    <property type="entry name" value="PROKAR_LIPOPROTEIN"/>
    <property type="match status" value="1"/>
</dbReference>
<keyword evidence="3" id="KW-0479">Metal-binding</keyword>
<comment type="similarity">
    <text evidence="1 3">Belongs to the Cu-Zn superoxide dismutase family.</text>
</comment>
<comment type="cofactor">
    <cofactor evidence="3">
        <name>Zn(2+)</name>
        <dbReference type="ChEBI" id="CHEBI:29105"/>
    </cofactor>
    <text evidence="3">Binds 1 zinc ion per subunit.</text>
</comment>
<sequence length="185" mass="19482">MKKQLVLGCFAAVLFAGCAKGKPTEIEVKLYNASGDKVGTAKVTQQTSGVKVSIKAEGFTPGAHGIHIHEIGECKAPDFISSGNHFNVEKKKKHGLLHPKGSENGDLPNVIADGQGKIKADITAPQVSLKEGKTTMHRKDGASLIITENADDGMTQPAGNSGKRIACGVIVKKASDIKKEKEKGK</sequence>
<dbReference type="Gene3D" id="2.60.40.200">
    <property type="entry name" value="Superoxide dismutase, copper/zinc binding domain"/>
    <property type="match status" value="1"/>
</dbReference>
<dbReference type="PROSITE" id="PS00332">
    <property type="entry name" value="SOD_CU_ZN_2"/>
    <property type="match status" value="1"/>
</dbReference>
<keyword evidence="6" id="KW-1185">Reference proteome</keyword>
<dbReference type="InterPro" id="IPR001424">
    <property type="entry name" value="SOD_Cu_Zn_dom"/>
</dbReference>
<feature type="domain" description="Superoxide dismutase copper/zinc binding" evidence="4">
    <location>
        <begin position="39"/>
        <end position="170"/>
    </location>
</feature>
<evidence type="ECO:0000313" key="5">
    <source>
        <dbReference type="EMBL" id="MEI4830179.1"/>
    </source>
</evidence>
<dbReference type="CDD" id="cd00305">
    <property type="entry name" value="Cu-Zn_Superoxide_Dismutase"/>
    <property type="match status" value="1"/>
</dbReference>
<protein>
    <recommendedName>
        <fullName evidence="3">Superoxide dismutase [Cu-Zn]</fullName>
        <ecNumber evidence="3">1.15.1.1</ecNumber>
    </recommendedName>
</protein>
<accession>A0ABU8FW57</accession>
<evidence type="ECO:0000313" key="6">
    <source>
        <dbReference type="Proteomes" id="UP001367922"/>
    </source>
</evidence>
<proteinExistence type="inferred from homology"/>
<keyword evidence="3" id="KW-0862">Zinc</keyword>
<dbReference type="RefSeq" id="WP_336482491.1">
    <property type="nucleotide sequence ID" value="NZ_JBAWSV010000003.1"/>
</dbReference>
<evidence type="ECO:0000259" key="4">
    <source>
        <dbReference type="Pfam" id="PF00080"/>
    </source>
</evidence>
<dbReference type="EMBL" id="JBAWSV010000003">
    <property type="protein sequence ID" value="MEI4830179.1"/>
    <property type="molecule type" value="Genomic_DNA"/>
</dbReference>
<evidence type="ECO:0000256" key="2">
    <source>
        <dbReference type="ARBA" id="ARBA00024900"/>
    </source>
</evidence>
<comment type="catalytic activity">
    <reaction evidence="3">
        <text>2 superoxide + 2 H(+) = H2O2 + O2</text>
        <dbReference type="Rhea" id="RHEA:20696"/>
        <dbReference type="ChEBI" id="CHEBI:15378"/>
        <dbReference type="ChEBI" id="CHEBI:15379"/>
        <dbReference type="ChEBI" id="CHEBI:16240"/>
        <dbReference type="ChEBI" id="CHEBI:18421"/>
        <dbReference type="EC" id="1.15.1.1"/>
    </reaction>
</comment>